<dbReference type="Proteomes" id="UP000018692">
    <property type="component" value="Unassembled WGS sequence"/>
</dbReference>
<dbReference type="Gene3D" id="1.10.260.40">
    <property type="entry name" value="lambda repressor-like DNA-binding domains"/>
    <property type="match status" value="1"/>
</dbReference>
<feature type="domain" description="HTH cro/C1-type" evidence="1">
    <location>
        <begin position="5"/>
        <end position="60"/>
    </location>
</feature>
<evidence type="ECO:0000259" key="1">
    <source>
        <dbReference type="PROSITE" id="PS50943"/>
    </source>
</evidence>
<dbReference type="PATRIC" id="fig|1380772.3.peg.464"/>
<protein>
    <recommendedName>
        <fullName evidence="1">HTH cro/C1-type domain-containing protein</fullName>
    </recommendedName>
</protein>
<name>V8AS42_9LACT</name>
<dbReference type="GO" id="GO:0003677">
    <property type="term" value="F:DNA binding"/>
    <property type="evidence" value="ECO:0007669"/>
    <property type="project" value="InterPro"/>
</dbReference>
<comment type="caution">
    <text evidence="2">The sequence shown here is derived from an EMBL/GenBank/DDBJ whole genome shotgun (WGS) entry which is preliminary data.</text>
</comment>
<dbReference type="InterPro" id="IPR010982">
    <property type="entry name" value="Lambda_DNA-bd_dom_sf"/>
</dbReference>
<organism evidence="2 3">
    <name type="scientific">Lactococcus garvieae TRF1</name>
    <dbReference type="NCBI Taxonomy" id="1380772"/>
    <lineage>
        <taxon>Bacteria</taxon>
        <taxon>Bacillati</taxon>
        <taxon>Bacillota</taxon>
        <taxon>Bacilli</taxon>
        <taxon>Lactobacillales</taxon>
        <taxon>Streptococcaceae</taxon>
        <taxon>Lactococcus</taxon>
    </lineage>
</organism>
<gene>
    <name evidence="2" type="ORF">N568_0102375</name>
</gene>
<dbReference type="Pfam" id="PF13443">
    <property type="entry name" value="HTH_26"/>
    <property type="match status" value="1"/>
</dbReference>
<dbReference type="PROSITE" id="PS50943">
    <property type="entry name" value="HTH_CROC1"/>
    <property type="match status" value="1"/>
</dbReference>
<dbReference type="EMBL" id="AVFE01000005">
    <property type="protein sequence ID" value="ETD05415.1"/>
    <property type="molecule type" value="Genomic_DNA"/>
</dbReference>
<dbReference type="InterPro" id="IPR001387">
    <property type="entry name" value="Cro/C1-type_HTH"/>
</dbReference>
<proteinExistence type="predicted"/>
<reference evidence="2 3" key="1">
    <citation type="submission" date="2013-07" db="EMBL/GenBank/DDBJ databases">
        <title>Isolation of Lactococcus garvieae strain TRF1 from the fecal material of a timber rattlesnake.</title>
        <authorList>
            <person name="McLaughlin R.W."/>
            <person name="Cochran P.A."/>
            <person name="Dowd S.E."/>
        </authorList>
    </citation>
    <scope>NUCLEOTIDE SEQUENCE [LARGE SCALE GENOMIC DNA]</scope>
    <source>
        <strain evidence="2 3">TRF1</strain>
    </source>
</reference>
<accession>V8AS42</accession>
<dbReference type="SUPFAM" id="SSF47413">
    <property type="entry name" value="lambda repressor-like DNA-binding domains"/>
    <property type="match status" value="1"/>
</dbReference>
<dbReference type="AlphaFoldDB" id="V8AS42"/>
<sequence>MINNFKGIMNKKNLTFLTISKDTGISRTTLRSVYYDQAPNVKMSTLIKLCDYLKCDLSELVSYSPTAKT</sequence>
<evidence type="ECO:0000313" key="3">
    <source>
        <dbReference type="Proteomes" id="UP000018692"/>
    </source>
</evidence>
<dbReference type="CDD" id="cd00093">
    <property type="entry name" value="HTH_XRE"/>
    <property type="match status" value="1"/>
</dbReference>
<evidence type="ECO:0000313" key="2">
    <source>
        <dbReference type="EMBL" id="ETD05415.1"/>
    </source>
</evidence>